<proteinExistence type="predicted"/>
<reference evidence="2 3" key="1">
    <citation type="journal article" date="2016" name="Sci. Rep.">
        <title>Metabolic traits of an uncultured archaeal lineage -MSBL1- from brine pools of the Red Sea.</title>
        <authorList>
            <person name="Mwirichia R."/>
            <person name="Alam I."/>
            <person name="Rashid M."/>
            <person name="Vinu M."/>
            <person name="Ba-Alawi W."/>
            <person name="Anthony Kamau A."/>
            <person name="Kamanda Ngugi D."/>
            <person name="Goker M."/>
            <person name="Klenk H.P."/>
            <person name="Bajic V."/>
            <person name="Stingl U."/>
        </authorList>
    </citation>
    <scope>NUCLEOTIDE SEQUENCE [LARGE SCALE GENOMIC DNA]</scope>
    <source>
        <strain evidence="2">SCGC-AAA259O05</strain>
    </source>
</reference>
<evidence type="ECO:0000256" key="1">
    <source>
        <dbReference type="SAM" id="MobiDB-lite"/>
    </source>
</evidence>
<dbReference type="Proteomes" id="UP000070344">
    <property type="component" value="Unassembled WGS sequence"/>
</dbReference>
<dbReference type="EMBL" id="LHXV01000144">
    <property type="protein sequence ID" value="KXA98560.1"/>
    <property type="molecule type" value="Genomic_DNA"/>
</dbReference>
<evidence type="ECO:0000313" key="3">
    <source>
        <dbReference type="Proteomes" id="UP000070344"/>
    </source>
</evidence>
<sequence>TCATERNLNNGSMGEVPRSNAIEAADEAVQRPGNRTRITSQTSYQTKNIIVFLQALWDDKGFKIRMVRHAGTY</sequence>
<feature type="compositionally biased region" description="Polar residues" evidence="1">
    <location>
        <begin position="1"/>
        <end position="12"/>
    </location>
</feature>
<organism evidence="2 3">
    <name type="scientific">candidate division MSBL1 archaeon SCGC-AAA259O05</name>
    <dbReference type="NCBI Taxonomy" id="1698271"/>
    <lineage>
        <taxon>Archaea</taxon>
        <taxon>Methanobacteriati</taxon>
        <taxon>Methanobacteriota</taxon>
        <taxon>candidate division MSBL1</taxon>
    </lineage>
</organism>
<accession>A0A133UWK2</accession>
<gene>
    <name evidence="2" type="ORF">AKJ41_06470</name>
</gene>
<name>A0A133UWK2_9EURY</name>
<feature type="non-terminal residue" evidence="2">
    <location>
        <position position="1"/>
    </location>
</feature>
<dbReference type="AlphaFoldDB" id="A0A133UWK2"/>
<protein>
    <submittedName>
        <fullName evidence="2">Uncharacterized protein</fullName>
    </submittedName>
</protein>
<feature type="region of interest" description="Disordered" evidence="1">
    <location>
        <begin position="1"/>
        <end position="21"/>
    </location>
</feature>
<keyword evidence="3" id="KW-1185">Reference proteome</keyword>
<evidence type="ECO:0000313" key="2">
    <source>
        <dbReference type="EMBL" id="KXA98560.1"/>
    </source>
</evidence>
<comment type="caution">
    <text evidence="2">The sequence shown here is derived from an EMBL/GenBank/DDBJ whole genome shotgun (WGS) entry which is preliminary data.</text>
</comment>